<comment type="similarity">
    <text evidence="1">Belongs to the bactofilin family.</text>
</comment>
<evidence type="ECO:0008006" key="3">
    <source>
        <dbReference type="Google" id="ProtNLM"/>
    </source>
</evidence>
<proteinExistence type="inferred from homology"/>
<dbReference type="Pfam" id="PF04519">
    <property type="entry name" value="Bactofilin"/>
    <property type="match status" value="1"/>
</dbReference>
<name>A0A3P3XNW4_9SPIR</name>
<sequence>MNKRDFSDCVIGEGVVAEGKIDAPGMVRIDGAFSGDIISGASVIISKDAVVHAHIRARDLVVAGVFGGTAVVRHEVRYTGTARVQADCTGDFLVMESGALVKGRFSRNNRVQ</sequence>
<dbReference type="PANTHER" id="PTHR35024:SF4">
    <property type="entry name" value="POLYMER-FORMING CYTOSKELETAL PROTEIN"/>
    <property type="match status" value="1"/>
</dbReference>
<gene>
    <name evidence="2" type="ORF">SPIRO4BDMA_40298</name>
</gene>
<dbReference type="EMBL" id="FWDO01000004">
    <property type="protein sequence ID" value="SLM17729.1"/>
    <property type="molecule type" value="Genomic_DNA"/>
</dbReference>
<reference evidence="2" key="1">
    <citation type="submission" date="2017-02" db="EMBL/GenBank/DDBJ databases">
        <authorList>
            <person name="Regsiter A."/>
            <person name="William W."/>
        </authorList>
    </citation>
    <scope>NUCLEOTIDE SEQUENCE</scope>
    <source>
        <strain evidence="2">BdmA 4</strain>
    </source>
</reference>
<dbReference type="AlphaFoldDB" id="A0A3P3XNW4"/>
<evidence type="ECO:0000313" key="2">
    <source>
        <dbReference type="EMBL" id="SLM17729.1"/>
    </source>
</evidence>
<dbReference type="InterPro" id="IPR007607">
    <property type="entry name" value="BacA/B"/>
</dbReference>
<protein>
    <recommendedName>
        <fullName evidence="3">Polymer-forming cytoskeletal protein</fullName>
    </recommendedName>
</protein>
<dbReference type="PANTHER" id="PTHR35024">
    <property type="entry name" value="HYPOTHETICAL CYTOSOLIC PROTEIN"/>
    <property type="match status" value="1"/>
</dbReference>
<accession>A0A3P3XNW4</accession>
<evidence type="ECO:0000256" key="1">
    <source>
        <dbReference type="ARBA" id="ARBA00044755"/>
    </source>
</evidence>
<organism evidence="2">
    <name type="scientific">uncultured spirochete</name>
    <dbReference type="NCBI Taxonomy" id="156406"/>
    <lineage>
        <taxon>Bacteria</taxon>
        <taxon>Pseudomonadati</taxon>
        <taxon>Spirochaetota</taxon>
        <taxon>Spirochaetia</taxon>
        <taxon>Spirochaetales</taxon>
        <taxon>environmental samples</taxon>
    </lineage>
</organism>